<accession>A0A0K9PYL4</accession>
<dbReference type="PANTHER" id="PTHR36058:SF1">
    <property type="entry name" value="NUCLEOPHOSMIN"/>
    <property type="match status" value="1"/>
</dbReference>
<dbReference type="OMA" id="IMKSMEG"/>
<proteinExistence type="predicted"/>
<feature type="domain" description="Saposin B-type" evidence="4">
    <location>
        <begin position="44"/>
        <end position="173"/>
    </location>
</feature>
<dbReference type="PROSITE" id="PS50015">
    <property type="entry name" value="SAP_B"/>
    <property type="match status" value="1"/>
</dbReference>
<dbReference type="STRING" id="29655.A0A0K9PYL4"/>
<protein>
    <recommendedName>
        <fullName evidence="4">Saposin B-type domain-containing protein</fullName>
    </recommendedName>
</protein>
<evidence type="ECO:0000313" key="6">
    <source>
        <dbReference type="Proteomes" id="UP000036987"/>
    </source>
</evidence>
<gene>
    <name evidence="5" type="ORF">ZOSMA_14G00870</name>
</gene>
<dbReference type="InterPro" id="IPR008139">
    <property type="entry name" value="SaposinB_dom"/>
</dbReference>
<organism evidence="5 6">
    <name type="scientific">Zostera marina</name>
    <name type="common">Eelgrass</name>
    <dbReference type="NCBI Taxonomy" id="29655"/>
    <lineage>
        <taxon>Eukaryota</taxon>
        <taxon>Viridiplantae</taxon>
        <taxon>Streptophyta</taxon>
        <taxon>Embryophyta</taxon>
        <taxon>Tracheophyta</taxon>
        <taxon>Spermatophyta</taxon>
        <taxon>Magnoliopsida</taxon>
        <taxon>Liliopsida</taxon>
        <taxon>Zosteraceae</taxon>
        <taxon>Zostera</taxon>
    </lineage>
</organism>
<keyword evidence="1" id="KW-1015">Disulfide bond</keyword>
<keyword evidence="3" id="KW-0732">Signal</keyword>
<reference evidence="6" key="1">
    <citation type="journal article" date="2016" name="Nature">
        <title>The genome of the seagrass Zostera marina reveals angiosperm adaptation to the sea.</title>
        <authorList>
            <person name="Olsen J.L."/>
            <person name="Rouze P."/>
            <person name="Verhelst B."/>
            <person name="Lin Y.-C."/>
            <person name="Bayer T."/>
            <person name="Collen J."/>
            <person name="Dattolo E."/>
            <person name="De Paoli E."/>
            <person name="Dittami S."/>
            <person name="Maumus F."/>
            <person name="Michel G."/>
            <person name="Kersting A."/>
            <person name="Lauritano C."/>
            <person name="Lohaus R."/>
            <person name="Toepel M."/>
            <person name="Tonon T."/>
            <person name="Vanneste K."/>
            <person name="Amirebrahimi M."/>
            <person name="Brakel J."/>
            <person name="Bostroem C."/>
            <person name="Chovatia M."/>
            <person name="Grimwood J."/>
            <person name="Jenkins J.W."/>
            <person name="Jueterbock A."/>
            <person name="Mraz A."/>
            <person name="Stam W.T."/>
            <person name="Tice H."/>
            <person name="Bornberg-Bauer E."/>
            <person name="Green P.J."/>
            <person name="Pearson G.A."/>
            <person name="Procaccini G."/>
            <person name="Duarte C.M."/>
            <person name="Schmutz J."/>
            <person name="Reusch T.B.H."/>
            <person name="Van de Peer Y."/>
        </authorList>
    </citation>
    <scope>NUCLEOTIDE SEQUENCE [LARGE SCALE GENOMIC DNA]</scope>
    <source>
        <strain evidence="6">cv. Finnish</strain>
    </source>
</reference>
<keyword evidence="6" id="KW-1185">Reference proteome</keyword>
<evidence type="ECO:0000313" key="5">
    <source>
        <dbReference type="EMBL" id="KMZ73325.1"/>
    </source>
</evidence>
<feature type="region of interest" description="Disordered" evidence="2">
    <location>
        <begin position="292"/>
        <end position="316"/>
    </location>
</feature>
<feature type="signal peptide" evidence="3">
    <location>
        <begin position="1"/>
        <end position="28"/>
    </location>
</feature>
<evidence type="ECO:0000259" key="4">
    <source>
        <dbReference type="PROSITE" id="PS50015"/>
    </source>
</evidence>
<evidence type="ECO:0000256" key="2">
    <source>
        <dbReference type="SAM" id="MobiDB-lite"/>
    </source>
</evidence>
<evidence type="ECO:0000256" key="3">
    <source>
        <dbReference type="SAM" id="SignalP"/>
    </source>
</evidence>
<dbReference type="Proteomes" id="UP000036987">
    <property type="component" value="Unassembled WGS sequence"/>
</dbReference>
<sequence length="316" mass="34820">MVTFSYNVIFYSTLLLLSGFSTLPTCLAAGPKKVAATARREDIPYIQCQVCEMLAQQIHEQVEAKRSAVGSTKKVTELEVIEIAENVCNLKKQEADWILRVDIVENGGSLKIVDRGTEGQCNSKCKTVEQACQKVMGYLDTDVAEYVYTKNPSVQSLVKYLCHDLSGACSAIPPPLPKNRIPGEDFIPKSSKEAEMDRLMKSMEGMPGAPNMKMYSRDDLLNMKGMGMGGQEGGEDSDSDDDDDGDNFPSKLGNAMRAKDSSKSDLKNQIIKGIKETGSALKKHAKKGSDYLKKLWKGDKKKKKKVKPSKSDKTEL</sequence>
<feature type="region of interest" description="Disordered" evidence="2">
    <location>
        <begin position="221"/>
        <end position="267"/>
    </location>
</feature>
<feature type="compositionally biased region" description="Basic residues" evidence="2">
    <location>
        <begin position="299"/>
        <end position="308"/>
    </location>
</feature>
<dbReference type="PANTHER" id="PTHR36058">
    <property type="entry name" value="NUCLEOPHOSMIN"/>
    <property type="match status" value="1"/>
</dbReference>
<feature type="chain" id="PRO_5005528128" description="Saposin B-type domain-containing protein" evidence="3">
    <location>
        <begin position="29"/>
        <end position="316"/>
    </location>
</feature>
<evidence type="ECO:0000256" key="1">
    <source>
        <dbReference type="ARBA" id="ARBA00023157"/>
    </source>
</evidence>
<dbReference type="EMBL" id="LFYR01000585">
    <property type="protein sequence ID" value="KMZ73325.1"/>
    <property type="molecule type" value="Genomic_DNA"/>
</dbReference>
<comment type="caution">
    <text evidence="5">The sequence shown here is derived from an EMBL/GenBank/DDBJ whole genome shotgun (WGS) entry which is preliminary data.</text>
</comment>
<feature type="compositionally biased region" description="Acidic residues" evidence="2">
    <location>
        <begin position="233"/>
        <end position="246"/>
    </location>
</feature>
<name>A0A0K9PYL4_ZOSMR</name>
<feature type="compositionally biased region" description="Basic and acidic residues" evidence="2">
    <location>
        <begin position="257"/>
        <end position="266"/>
    </location>
</feature>
<dbReference type="OrthoDB" id="202851at2759"/>
<dbReference type="AlphaFoldDB" id="A0A0K9PYL4"/>